<dbReference type="AlphaFoldDB" id="X1FXT5"/>
<proteinExistence type="predicted"/>
<name>X1FXT5_9ZZZZ</name>
<organism evidence="1">
    <name type="scientific">marine sediment metagenome</name>
    <dbReference type="NCBI Taxonomy" id="412755"/>
    <lineage>
        <taxon>unclassified sequences</taxon>
        <taxon>metagenomes</taxon>
        <taxon>ecological metagenomes</taxon>
    </lineage>
</organism>
<reference evidence="1" key="1">
    <citation type="journal article" date="2014" name="Front. Microbiol.">
        <title>High frequency of phylogenetically diverse reductive dehalogenase-homologous genes in deep subseafloor sedimentary metagenomes.</title>
        <authorList>
            <person name="Kawai M."/>
            <person name="Futagami T."/>
            <person name="Toyoda A."/>
            <person name="Takaki Y."/>
            <person name="Nishi S."/>
            <person name="Hori S."/>
            <person name="Arai W."/>
            <person name="Tsubouchi T."/>
            <person name="Morono Y."/>
            <person name="Uchiyama I."/>
            <person name="Ito T."/>
            <person name="Fujiyama A."/>
            <person name="Inagaki F."/>
            <person name="Takami H."/>
        </authorList>
    </citation>
    <scope>NUCLEOTIDE SEQUENCE</scope>
    <source>
        <strain evidence="1">Expedition CK06-06</strain>
    </source>
</reference>
<gene>
    <name evidence="1" type="ORF">S03H2_10257</name>
</gene>
<evidence type="ECO:0000313" key="1">
    <source>
        <dbReference type="EMBL" id="GAH34144.1"/>
    </source>
</evidence>
<comment type="caution">
    <text evidence="1">The sequence shown here is derived from an EMBL/GenBank/DDBJ whole genome shotgun (WGS) entry which is preliminary data.</text>
</comment>
<accession>X1FXT5</accession>
<sequence length="116" mass="14170">MSLYSSDRGWMKSFIISNFLINEQFKVRNLLNFRIINYDLFLKLIGLDEEYKKRFLEIIEYISKRDIENLKKCSSSNLTLNHRKELRKTFKEVFKGYKTLEEIESRYISDINDYIY</sequence>
<dbReference type="EMBL" id="BARU01005290">
    <property type="protein sequence ID" value="GAH34144.1"/>
    <property type="molecule type" value="Genomic_DNA"/>
</dbReference>
<protein>
    <submittedName>
        <fullName evidence="1">Uncharacterized protein</fullName>
    </submittedName>
</protein>